<proteinExistence type="predicted"/>
<accession>A0ABY9CQH8</accession>
<sequence>MQGEDMCMETGTMQGEDMCMETGTMGNQWILKALVVFLSMEGILKPNTREETKWNGRHEGSRDCKAQPRTKAWCSDLISQQHEYQVLMEQTPLGAYHLVHLLAGNEQEVLDNKEGIEVPKEALHATVLGGNEAAVLKRMHSHASPVI</sequence>
<protein>
    <submittedName>
        <fullName evidence="1">Uncharacterized protein</fullName>
    </submittedName>
</protein>
<evidence type="ECO:0000313" key="1">
    <source>
        <dbReference type="EMBL" id="WJZ97486.1"/>
    </source>
</evidence>
<organism evidence="1 2">
    <name type="scientific">Vitis vinifera</name>
    <name type="common">Grape</name>
    <dbReference type="NCBI Taxonomy" id="29760"/>
    <lineage>
        <taxon>Eukaryota</taxon>
        <taxon>Viridiplantae</taxon>
        <taxon>Streptophyta</taxon>
        <taxon>Embryophyta</taxon>
        <taxon>Tracheophyta</taxon>
        <taxon>Spermatophyta</taxon>
        <taxon>Magnoliopsida</taxon>
        <taxon>eudicotyledons</taxon>
        <taxon>Gunneridae</taxon>
        <taxon>Pentapetalae</taxon>
        <taxon>rosids</taxon>
        <taxon>Vitales</taxon>
        <taxon>Vitaceae</taxon>
        <taxon>Viteae</taxon>
        <taxon>Vitis</taxon>
    </lineage>
</organism>
<gene>
    <name evidence="1" type="ORF">VitviT2T_016087</name>
</gene>
<evidence type="ECO:0000313" key="2">
    <source>
        <dbReference type="Proteomes" id="UP001227230"/>
    </source>
</evidence>
<keyword evidence="2" id="KW-1185">Reference proteome</keyword>
<reference evidence="1 2" key="1">
    <citation type="journal article" date="2023" name="Hortic Res">
        <title>The complete reference genome for grapevine (Vitis vinifera L.) genetics and breeding.</title>
        <authorList>
            <person name="Shi X."/>
            <person name="Cao S."/>
            <person name="Wang X."/>
            <person name="Huang S."/>
            <person name="Wang Y."/>
            <person name="Liu Z."/>
            <person name="Liu W."/>
            <person name="Leng X."/>
            <person name="Peng Y."/>
            <person name="Wang N."/>
            <person name="Wang Y."/>
            <person name="Ma Z."/>
            <person name="Xu X."/>
            <person name="Zhang F."/>
            <person name="Xue H."/>
            <person name="Zhong H."/>
            <person name="Wang Y."/>
            <person name="Zhang K."/>
            <person name="Velt A."/>
            <person name="Avia K."/>
            <person name="Holtgrawe D."/>
            <person name="Grimplet J."/>
            <person name="Matus J.T."/>
            <person name="Ware D."/>
            <person name="Wu X."/>
            <person name="Wang H."/>
            <person name="Liu C."/>
            <person name="Fang Y."/>
            <person name="Rustenholz C."/>
            <person name="Cheng Z."/>
            <person name="Xiao H."/>
            <person name="Zhou Y."/>
        </authorList>
    </citation>
    <scope>NUCLEOTIDE SEQUENCE [LARGE SCALE GENOMIC DNA]</scope>
    <source>
        <strain evidence="2">cv. Pinot noir / PN40024</strain>
        <tissue evidence="1">Leaf</tissue>
    </source>
</reference>
<name>A0ABY9CQH8_VITVI</name>
<dbReference type="EMBL" id="CP126657">
    <property type="protein sequence ID" value="WJZ97486.1"/>
    <property type="molecule type" value="Genomic_DNA"/>
</dbReference>
<dbReference type="Proteomes" id="UP001227230">
    <property type="component" value="Chromosome 10"/>
</dbReference>